<dbReference type="AlphaFoldDB" id="A0A5C6CBX4"/>
<dbReference type="InterPro" id="IPR002321">
    <property type="entry name" value="Cyt_c_II"/>
</dbReference>
<evidence type="ECO:0008006" key="4">
    <source>
        <dbReference type="Google" id="ProtNLM"/>
    </source>
</evidence>
<name>A0A5C6CBX4_9BACT</name>
<evidence type="ECO:0000256" key="1">
    <source>
        <dbReference type="SAM" id="MobiDB-lite"/>
    </source>
</evidence>
<comment type="caution">
    <text evidence="2">The sequence shown here is derived from an EMBL/GenBank/DDBJ whole genome shotgun (WGS) entry which is preliminary data.</text>
</comment>
<protein>
    <recommendedName>
        <fullName evidence="4">Cytochrome C</fullName>
    </recommendedName>
</protein>
<reference evidence="2 3" key="1">
    <citation type="submission" date="2019-02" db="EMBL/GenBank/DDBJ databases">
        <title>Deep-cultivation of Planctomycetes and their phenomic and genomic characterization uncovers novel biology.</title>
        <authorList>
            <person name="Wiegand S."/>
            <person name="Jogler M."/>
            <person name="Boedeker C."/>
            <person name="Pinto D."/>
            <person name="Vollmers J."/>
            <person name="Rivas-Marin E."/>
            <person name="Kohn T."/>
            <person name="Peeters S.H."/>
            <person name="Heuer A."/>
            <person name="Rast P."/>
            <person name="Oberbeckmann S."/>
            <person name="Bunk B."/>
            <person name="Jeske O."/>
            <person name="Meyerdierks A."/>
            <person name="Storesund J.E."/>
            <person name="Kallscheuer N."/>
            <person name="Luecker S."/>
            <person name="Lage O.M."/>
            <person name="Pohl T."/>
            <person name="Merkel B.J."/>
            <person name="Hornburger P."/>
            <person name="Mueller R.-W."/>
            <person name="Bruemmer F."/>
            <person name="Labrenz M."/>
            <person name="Spormann A.M."/>
            <person name="Op Den Camp H."/>
            <person name="Overmann J."/>
            <person name="Amann R."/>
            <person name="Jetten M.S.M."/>
            <person name="Mascher T."/>
            <person name="Medema M.H."/>
            <person name="Devos D.P."/>
            <person name="Kaster A.-K."/>
            <person name="Ovreas L."/>
            <person name="Rohde M."/>
            <person name="Galperin M.Y."/>
            <person name="Jogler C."/>
        </authorList>
    </citation>
    <scope>NUCLEOTIDE SEQUENCE [LARGE SCALE GENOMIC DNA]</scope>
    <source>
        <strain evidence="2 3">Pla52o</strain>
    </source>
</reference>
<organism evidence="2 3">
    <name type="scientific">Novipirellula galeiformis</name>
    <dbReference type="NCBI Taxonomy" id="2528004"/>
    <lineage>
        <taxon>Bacteria</taxon>
        <taxon>Pseudomonadati</taxon>
        <taxon>Planctomycetota</taxon>
        <taxon>Planctomycetia</taxon>
        <taxon>Pirellulales</taxon>
        <taxon>Pirellulaceae</taxon>
        <taxon>Novipirellula</taxon>
    </lineage>
</organism>
<proteinExistence type="predicted"/>
<gene>
    <name evidence="2" type="ORF">Pla52o_37220</name>
</gene>
<feature type="region of interest" description="Disordered" evidence="1">
    <location>
        <begin position="1"/>
        <end position="23"/>
    </location>
</feature>
<sequence>MVAGEETASAPKPTRLAPSPPLLIHSPSQDASSYLHNRLQLSERIYSGAQPEVDAAFAEIAELGVRTIVSVDGARPDVEAAKRAGLRYVHIPIGYDGLDRKAKESIVNLVKTADGPFYIHCHHGKHRGPAAAAIACIAEGSADNDSALQILAKAGTSKNYAGLYRDVSEFQMPPADAPLPKLVPIAEVNSMASLMVVIDQAHEHLKMLKKNDWAPLDRHPDLRSHTEANLLREGLREAMRLKSTQPPSETSKHDEAYWMQMADAERLAEQLADALQQKDYALATKRLHATGVSCTKCHDEYRN</sequence>
<dbReference type="SUPFAM" id="SSF52799">
    <property type="entry name" value="(Phosphotyrosine protein) phosphatases II"/>
    <property type="match status" value="1"/>
</dbReference>
<dbReference type="InterPro" id="IPR010980">
    <property type="entry name" value="Cyt_c/b562"/>
</dbReference>
<dbReference type="GO" id="GO:0022900">
    <property type="term" value="P:electron transport chain"/>
    <property type="evidence" value="ECO:0007669"/>
    <property type="project" value="InterPro"/>
</dbReference>
<accession>A0A5C6CBX4</accession>
<keyword evidence="3" id="KW-1185">Reference proteome</keyword>
<dbReference type="Proteomes" id="UP000316304">
    <property type="component" value="Unassembled WGS sequence"/>
</dbReference>
<dbReference type="GO" id="GO:0020037">
    <property type="term" value="F:heme binding"/>
    <property type="evidence" value="ECO:0007669"/>
    <property type="project" value="InterPro"/>
</dbReference>
<dbReference type="Gene3D" id="1.20.120.10">
    <property type="entry name" value="Cytochrome c/b562"/>
    <property type="match status" value="1"/>
</dbReference>
<evidence type="ECO:0000313" key="3">
    <source>
        <dbReference type="Proteomes" id="UP000316304"/>
    </source>
</evidence>
<dbReference type="EMBL" id="SJPT01000006">
    <property type="protein sequence ID" value="TWU21535.1"/>
    <property type="molecule type" value="Genomic_DNA"/>
</dbReference>
<dbReference type="Gene3D" id="3.90.190.10">
    <property type="entry name" value="Protein tyrosine phosphatase superfamily"/>
    <property type="match status" value="1"/>
</dbReference>
<evidence type="ECO:0000313" key="2">
    <source>
        <dbReference type="EMBL" id="TWU21535.1"/>
    </source>
</evidence>
<dbReference type="GO" id="GO:0005506">
    <property type="term" value="F:iron ion binding"/>
    <property type="evidence" value="ECO:0007669"/>
    <property type="project" value="InterPro"/>
</dbReference>
<dbReference type="SUPFAM" id="SSF47175">
    <property type="entry name" value="Cytochromes"/>
    <property type="match status" value="1"/>
</dbReference>
<dbReference type="PROSITE" id="PS51009">
    <property type="entry name" value="CYTCII"/>
    <property type="match status" value="1"/>
</dbReference>
<dbReference type="GO" id="GO:0009055">
    <property type="term" value="F:electron transfer activity"/>
    <property type="evidence" value="ECO:0007669"/>
    <property type="project" value="InterPro"/>
</dbReference>
<dbReference type="InterPro" id="IPR029021">
    <property type="entry name" value="Prot-tyrosine_phosphatase-like"/>
</dbReference>